<dbReference type="InterPro" id="IPR007197">
    <property type="entry name" value="rSAM"/>
</dbReference>
<dbReference type="CDD" id="cd01335">
    <property type="entry name" value="Radical_SAM"/>
    <property type="match status" value="1"/>
</dbReference>
<dbReference type="SMART" id="SM00729">
    <property type="entry name" value="Elp3"/>
    <property type="match status" value="1"/>
</dbReference>
<dbReference type="PANTHER" id="PTHR43726">
    <property type="entry name" value="3-METHYLORNITHINE SYNTHASE"/>
    <property type="match status" value="1"/>
</dbReference>
<evidence type="ECO:0000256" key="1">
    <source>
        <dbReference type="ARBA" id="ARBA00001966"/>
    </source>
</evidence>
<sequence>MRREDILDLLFNTPWHELRLRAAHVLESAKGFHVHVRGLVEFSSNCRRNCLYCGLRADNRRLQRYTLSRERILEAAAAAAAAGADTIVLQSGEYAVKPEWLARVIADIRSRSDLPVTLSVGEQPAAAYALWKEAGAVRYLLKHETADAKLYAALHPGHDLRQRIACLHTLASLGYECGSGFMVGLPGQRPESLADDILLARRLRVAMCGVGPFIPQAHTPLGKSVGGSAALTLRVMAVLRIALPWANIPATTALATVDAASGQRDGLLAGANVLMPGFTPSDVREDYCIYDNKNRVDLAAARQAIEGAGRRHALDMPHMANAPAPEAAARP</sequence>
<dbReference type="RefSeq" id="WP_407844260.1">
    <property type="nucleotide sequence ID" value="NZ_BAAFSG010000001.1"/>
</dbReference>
<feature type="domain" description="Radical SAM core" evidence="8">
    <location>
        <begin position="32"/>
        <end position="258"/>
    </location>
</feature>
<evidence type="ECO:0000256" key="6">
    <source>
        <dbReference type="ARBA" id="ARBA00023014"/>
    </source>
</evidence>
<dbReference type="InterPro" id="IPR013785">
    <property type="entry name" value="Aldolase_TIM"/>
</dbReference>
<evidence type="ECO:0000256" key="3">
    <source>
        <dbReference type="ARBA" id="ARBA00022691"/>
    </source>
</evidence>
<evidence type="ECO:0000256" key="7">
    <source>
        <dbReference type="ARBA" id="ARBA00034078"/>
    </source>
</evidence>
<organism evidence="9 10">
    <name type="scientific">Desulfovibrio falkowii</name>
    <dbReference type="NCBI Taxonomy" id="3136602"/>
    <lineage>
        <taxon>Bacteria</taxon>
        <taxon>Pseudomonadati</taxon>
        <taxon>Thermodesulfobacteriota</taxon>
        <taxon>Desulfovibrionia</taxon>
        <taxon>Desulfovibrionales</taxon>
        <taxon>Desulfovibrionaceae</taxon>
        <taxon>Desulfovibrio</taxon>
    </lineage>
</organism>
<dbReference type="Gene3D" id="3.20.20.70">
    <property type="entry name" value="Aldolase class I"/>
    <property type="match status" value="1"/>
</dbReference>
<dbReference type="InterPro" id="IPR010722">
    <property type="entry name" value="BATS_dom"/>
</dbReference>
<dbReference type="SFLD" id="SFLDS00029">
    <property type="entry name" value="Radical_SAM"/>
    <property type="match status" value="1"/>
</dbReference>
<evidence type="ECO:0000256" key="4">
    <source>
        <dbReference type="ARBA" id="ARBA00022723"/>
    </source>
</evidence>
<dbReference type="PIRSF" id="PIRSF004762">
    <property type="entry name" value="CHP00423"/>
    <property type="match status" value="1"/>
</dbReference>
<evidence type="ECO:0000313" key="10">
    <source>
        <dbReference type="Proteomes" id="UP001628192"/>
    </source>
</evidence>
<dbReference type="PROSITE" id="PS51918">
    <property type="entry name" value="RADICAL_SAM"/>
    <property type="match status" value="1"/>
</dbReference>
<protein>
    <submittedName>
        <fullName evidence="9">[FeFe] hydrogenase H-cluster radical SAM maturase HydE</fullName>
    </submittedName>
</protein>
<keyword evidence="5" id="KW-0408">Iron</keyword>
<dbReference type="InterPro" id="IPR024021">
    <property type="entry name" value="FeFe-hyd_HydE_rSAM"/>
</dbReference>
<dbReference type="PANTHER" id="PTHR43726:SF1">
    <property type="entry name" value="BIOTIN SYNTHASE"/>
    <property type="match status" value="1"/>
</dbReference>
<dbReference type="InterPro" id="IPR034422">
    <property type="entry name" value="HydE/PylB-like"/>
</dbReference>
<keyword evidence="2" id="KW-0004">4Fe-4S</keyword>
<keyword evidence="4" id="KW-0479">Metal-binding</keyword>
<evidence type="ECO:0000313" key="9">
    <source>
        <dbReference type="EMBL" id="GAB1253344.1"/>
    </source>
</evidence>
<dbReference type="SFLD" id="SFLDG01082">
    <property type="entry name" value="B12-binding_domain_containing"/>
    <property type="match status" value="1"/>
</dbReference>
<dbReference type="Pfam" id="PF04055">
    <property type="entry name" value="Radical_SAM"/>
    <property type="match status" value="1"/>
</dbReference>
<evidence type="ECO:0000256" key="2">
    <source>
        <dbReference type="ARBA" id="ARBA00022485"/>
    </source>
</evidence>
<dbReference type="EMBL" id="BAAFSG010000001">
    <property type="protein sequence ID" value="GAB1253344.1"/>
    <property type="molecule type" value="Genomic_DNA"/>
</dbReference>
<comment type="cofactor">
    <cofactor evidence="7">
        <name>[2Fe-2S] cluster</name>
        <dbReference type="ChEBI" id="CHEBI:190135"/>
    </cofactor>
</comment>
<dbReference type="SFLD" id="SFLDG01280">
    <property type="entry name" value="HydE/PylB-like"/>
    <property type="match status" value="1"/>
</dbReference>
<comment type="caution">
    <text evidence="9">The sequence shown here is derived from an EMBL/GenBank/DDBJ whole genome shotgun (WGS) entry which is preliminary data.</text>
</comment>
<keyword evidence="6" id="KW-0411">Iron-sulfur</keyword>
<keyword evidence="3" id="KW-0949">S-adenosyl-L-methionine</keyword>
<accession>A0ABQ0E6H4</accession>
<comment type="cofactor">
    <cofactor evidence="1">
        <name>[4Fe-4S] cluster</name>
        <dbReference type="ChEBI" id="CHEBI:49883"/>
    </cofactor>
</comment>
<dbReference type="InterPro" id="IPR058240">
    <property type="entry name" value="rSAM_sf"/>
</dbReference>
<evidence type="ECO:0000256" key="5">
    <source>
        <dbReference type="ARBA" id="ARBA00023004"/>
    </source>
</evidence>
<dbReference type="NCBIfam" id="TIGR03956">
    <property type="entry name" value="rSAM_HydE"/>
    <property type="match status" value="1"/>
</dbReference>
<dbReference type="SUPFAM" id="SSF102114">
    <property type="entry name" value="Radical SAM enzymes"/>
    <property type="match status" value="1"/>
</dbReference>
<dbReference type="InterPro" id="IPR006638">
    <property type="entry name" value="Elp3/MiaA/NifB-like_rSAM"/>
</dbReference>
<keyword evidence="10" id="KW-1185">Reference proteome</keyword>
<dbReference type="SMART" id="SM00876">
    <property type="entry name" value="BATS"/>
    <property type="match status" value="1"/>
</dbReference>
<proteinExistence type="predicted"/>
<gene>
    <name evidence="9" type="primary">hydE</name>
    <name evidence="9" type="ORF">Defa_08310</name>
</gene>
<reference evidence="9 10" key="1">
    <citation type="journal article" date="2025" name="Int. J. Syst. Evol. Microbiol.">
        <title>Desulfovibrio falkowii sp. nov., Porphyromonas miyakawae sp. nov., Mediterraneibacter flintii sp. nov. and Owariibacterium komagatae gen. nov., sp. nov., isolated from human faeces.</title>
        <authorList>
            <person name="Hamaguchi T."/>
            <person name="Ohara M."/>
            <person name="Hisatomi A."/>
            <person name="Sekiguchi K."/>
            <person name="Takeda J.I."/>
            <person name="Ueyama J."/>
            <person name="Ito M."/>
            <person name="Nishiwaki H."/>
            <person name="Ogi T."/>
            <person name="Hirayama M."/>
            <person name="Ohkuma M."/>
            <person name="Sakamoto M."/>
            <person name="Ohno K."/>
        </authorList>
    </citation>
    <scope>NUCLEOTIDE SEQUENCE [LARGE SCALE GENOMIC DNA]</scope>
    <source>
        <strain evidence="9 10">13CB8C</strain>
    </source>
</reference>
<name>A0ABQ0E6H4_9BACT</name>
<evidence type="ECO:0000259" key="8">
    <source>
        <dbReference type="PROSITE" id="PS51918"/>
    </source>
</evidence>
<dbReference type="SFLD" id="SFLDG01060">
    <property type="entry name" value="BATS_domain_containing"/>
    <property type="match status" value="1"/>
</dbReference>
<dbReference type="Proteomes" id="UP001628192">
    <property type="component" value="Unassembled WGS sequence"/>
</dbReference>